<dbReference type="GO" id="GO:0003735">
    <property type="term" value="F:structural constituent of ribosome"/>
    <property type="evidence" value="ECO:0007669"/>
    <property type="project" value="InterPro"/>
</dbReference>
<evidence type="ECO:0000256" key="1">
    <source>
        <dbReference type="ARBA" id="ARBA00022980"/>
    </source>
</evidence>
<dbReference type="GO" id="GO:0005840">
    <property type="term" value="C:ribosome"/>
    <property type="evidence" value="ECO:0007669"/>
    <property type="project" value="UniProtKB-KW"/>
</dbReference>
<dbReference type="GO" id="GO:0006412">
    <property type="term" value="P:translation"/>
    <property type="evidence" value="ECO:0007669"/>
    <property type="project" value="InterPro"/>
</dbReference>
<dbReference type="InterPro" id="IPR009068">
    <property type="entry name" value="uS15_NS1_RNA-bd_sf"/>
</dbReference>
<evidence type="ECO:0000256" key="2">
    <source>
        <dbReference type="ARBA" id="ARBA00023274"/>
    </source>
</evidence>
<dbReference type="EMBL" id="DRXS01000229">
    <property type="protein sequence ID" value="HHR41024.1"/>
    <property type="molecule type" value="Genomic_DNA"/>
</dbReference>
<feature type="non-terminal residue" evidence="4">
    <location>
        <position position="1"/>
    </location>
</feature>
<dbReference type="PROSITE" id="PS00362">
    <property type="entry name" value="RIBOSOMAL_S15"/>
    <property type="match status" value="1"/>
</dbReference>
<dbReference type="AlphaFoldDB" id="A0A7C5YC22"/>
<dbReference type="SUPFAM" id="SSF47060">
    <property type="entry name" value="S15/NS1 RNA-binding domain"/>
    <property type="match status" value="1"/>
</dbReference>
<comment type="caution">
    <text evidence="4">The sequence shown here is derived from an EMBL/GenBank/DDBJ whole genome shotgun (WGS) entry which is preliminary data.</text>
</comment>
<name>A0A7C5YC22_CALS0</name>
<keyword evidence="2 3" id="KW-0687">Ribonucleoprotein</keyword>
<comment type="similarity">
    <text evidence="3">Belongs to the universal ribosomal protein uS15 family.</text>
</comment>
<sequence>MKLHLEKHKSDGHNIHRLQLVESKVRRLLKYYKSRGVLPLEYDPLKV</sequence>
<gene>
    <name evidence="4" type="primary">rps15p</name>
    <name evidence="4" type="ORF">ENM42_04245</name>
</gene>
<organism evidence="4">
    <name type="scientific">Caldiarchaeum subterraneum</name>
    <dbReference type="NCBI Taxonomy" id="311458"/>
    <lineage>
        <taxon>Archaea</taxon>
        <taxon>Nitrososphaerota</taxon>
        <taxon>Candidatus Caldarchaeales</taxon>
        <taxon>Candidatus Caldarchaeaceae</taxon>
        <taxon>Candidatus Caldarchaeum</taxon>
    </lineage>
</organism>
<protein>
    <submittedName>
        <fullName evidence="4">30S ribosomal protein S15</fullName>
    </submittedName>
</protein>
<evidence type="ECO:0000313" key="4">
    <source>
        <dbReference type="EMBL" id="HHR41024.1"/>
    </source>
</evidence>
<proteinExistence type="inferred from homology"/>
<dbReference type="InterPro" id="IPR000589">
    <property type="entry name" value="Ribosomal_uS15"/>
</dbReference>
<accession>A0A7C5YC22</accession>
<dbReference type="GO" id="GO:1990904">
    <property type="term" value="C:ribonucleoprotein complex"/>
    <property type="evidence" value="ECO:0007669"/>
    <property type="project" value="UniProtKB-KW"/>
</dbReference>
<dbReference type="Pfam" id="PF00312">
    <property type="entry name" value="Ribosomal_S15"/>
    <property type="match status" value="1"/>
</dbReference>
<evidence type="ECO:0000256" key="3">
    <source>
        <dbReference type="RuleBase" id="RU003919"/>
    </source>
</evidence>
<dbReference type="Gene3D" id="1.10.287.10">
    <property type="entry name" value="S15/NS1, RNA-binding"/>
    <property type="match status" value="1"/>
</dbReference>
<keyword evidence="1 3" id="KW-0689">Ribosomal protein</keyword>
<reference evidence="4" key="1">
    <citation type="journal article" date="2020" name="mSystems">
        <title>Genome- and Community-Level Interaction Insights into Carbon Utilization and Element Cycling Functions of Hydrothermarchaeota in Hydrothermal Sediment.</title>
        <authorList>
            <person name="Zhou Z."/>
            <person name="Liu Y."/>
            <person name="Xu W."/>
            <person name="Pan J."/>
            <person name="Luo Z.H."/>
            <person name="Li M."/>
        </authorList>
    </citation>
    <scope>NUCLEOTIDE SEQUENCE [LARGE SCALE GENOMIC DNA]</scope>
    <source>
        <strain evidence="4">SpSt-1084</strain>
    </source>
</reference>